<sequence>MLFSFVSLIDPLNLQHPPTHRQAGVFTGENYHQVHNPQLPPPPPDGGEAGGSRLGSLTERVRLSNIQNPDKALTCPRCESTNTKFCYFNNYSLSQPRHFCKNCRRYWTRGGSLRNVPVGGGVRRNKRSRRTKSPSSVFAYNSYSHMLDLGQMNTAPPQLPLLHPLQHLGGDGINFGGTGAGNTEFQIGNNSGDGGSSVLVEQWRLVQQLPYLTDFEPPTELYPFGNEGVEAPSYDGHIQFRSIFS</sequence>
<evidence type="ECO:0000256" key="4">
    <source>
        <dbReference type="ARBA" id="ARBA00023015"/>
    </source>
</evidence>
<keyword evidence="1 9" id="KW-0479">Metal-binding</keyword>
<dbReference type="InterPro" id="IPR045174">
    <property type="entry name" value="Dof"/>
</dbReference>
<evidence type="ECO:0000256" key="7">
    <source>
        <dbReference type="ARBA" id="ARBA00023242"/>
    </source>
</evidence>
<evidence type="ECO:0000256" key="3">
    <source>
        <dbReference type="ARBA" id="ARBA00022833"/>
    </source>
</evidence>
<dbReference type="PROSITE" id="PS01361">
    <property type="entry name" value="ZF_DOF_1"/>
    <property type="match status" value="1"/>
</dbReference>
<evidence type="ECO:0000256" key="5">
    <source>
        <dbReference type="ARBA" id="ARBA00023125"/>
    </source>
</evidence>
<dbReference type="EMBL" id="JBBPBN010000047">
    <property type="protein sequence ID" value="KAK8994467.1"/>
    <property type="molecule type" value="Genomic_DNA"/>
</dbReference>
<comment type="subcellular location">
    <subcellularLocation>
        <location evidence="8 9">Nucleus</location>
    </subcellularLocation>
</comment>
<evidence type="ECO:0000256" key="6">
    <source>
        <dbReference type="ARBA" id="ARBA00023163"/>
    </source>
</evidence>
<evidence type="ECO:0000256" key="9">
    <source>
        <dbReference type="RuleBase" id="RU369094"/>
    </source>
</evidence>
<dbReference type="PROSITE" id="PS50884">
    <property type="entry name" value="ZF_DOF_2"/>
    <property type="match status" value="1"/>
</dbReference>
<evidence type="ECO:0000256" key="10">
    <source>
        <dbReference type="SAM" id="MobiDB-lite"/>
    </source>
</evidence>
<dbReference type="PANTHER" id="PTHR31992">
    <property type="entry name" value="DOF ZINC FINGER PROTEIN DOF1.4-RELATED"/>
    <property type="match status" value="1"/>
</dbReference>
<proteinExistence type="predicted"/>
<accession>A0ABR2Q1A0</accession>
<dbReference type="PANTHER" id="PTHR31992:SF351">
    <property type="entry name" value="DOF ZINC FINGER PROTEIN"/>
    <property type="match status" value="1"/>
</dbReference>
<evidence type="ECO:0000256" key="1">
    <source>
        <dbReference type="ARBA" id="ARBA00022723"/>
    </source>
</evidence>
<gene>
    <name evidence="12" type="ORF">V6N11_045555</name>
</gene>
<evidence type="ECO:0000256" key="8">
    <source>
        <dbReference type="PROSITE-ProRule" id="PRU00071"/>
    </source>
</evidence>
<keyword evidence="4 9" id="KW-0805">Transcription regulation</keyword>
<keyword evidence="2 8" id="KW-0863">Zinc-finger</keyword>
<feature type="domain" description="Dof-type" evidence="11">
    <location>
        <begin position="73"/>
        <end position="127"/>
    </location>
</feature>
<comment type="function">
    <text evidence="9">Transcription factor that binds specifically to a 5'-AA[AG]G-3' consensus core sequence.</text>
</comment>
<evidence type="ECO:0000259" key="11">
    <source>
        <dbReference type="PROSITE" id="PS50884"/>
    </source>
</evidence>
<keyword evidence="5 8" id="KW-0238">DNA-binding</keyword>
<evidence type="ECO:0000313" key="13">
    <source>
        <dbReference type="Proteomes" id="UP001396334"/>
    </source>
</evidence>
<dbReference type="Pfam" id="PF02701">
    <property type="entry name" value="Zn_ribbon_Dof"/>
    <property type="match status" value="1"/>
</dbReference>
<reference evidence="12 13" key="1">
    <citation type="journal article" date="2024" name="G3 (Bethesda)">
        <title>Genome assembly of Hibiscus sabdariffa L. provides insights into metabolisms of medicinal natural products.</title>
        <authorList>
            <person name="Kim T."/>
        </authorList>
    </citation>
    <scope>NUCLEOTIDE SEQUENCE [LARGE SCALE GENOMIC DNA]</scope>
    <source>
        <strain evidence="12">TK-2024</strain>
        <tissue evidence="12">Old leaves</tissue>
    </source>
</reference>
<evidence type="ECO:0000313" key="12">
    <source>
        <dbReference type="EMBL" id="KAK8994467.1"/>
    </source>
</evidence>
<evidence type="ECO:0000256" key="2">
    <source>
        <dbReference type="ARBA" id="ARBA00022771"/>
    </source>
</evidence>
<name>A0ABR2Q1A0_9ROSI</name>
<feature type="region of interest" description="Disordered" evidence="10">
    <location>
        <begin position="32"/>
        <end position="54"/>
    </location>
</feature>
<dbReference type="Proteomes" id="UP001396334">
    <property type="component" value="Unassembled WGS sequence"/>
</dbReference>
<keyword evidence="13" id="KW-1185">Reference proteome</keyword>
<dbReference type="InterPro" id="IPR003851">
    <property type="entry name" value="Znf_Dof"/>
</dbReference>
<organism evidence="12 13">
    <name type="scientific">Hibiscus sabdariffa</name>
    <name type="common">roselle</name>
    <dbReference type="NCBI Taxonomy" id="183260"/>
    <lineage>
        <taxon>Eukaryota</taxon>
        <taxon>Viridiplantae</taxon>
        <taxon>Streptophyta</taxon>
        <taxon>Embryophyta</taxon>
        <taxon>Tracheophyta</taxon>
        <taxon>Spermatophyta</taxon>
        <taxon>Magnoliopsida</taxon>
        <taxon>eudicotyledons</taxon>
        <taxon>Gunneridae</taxon>
        <taxon>Pentapetalae</taxon>
        <taxon>rosids</taxon>
        <taxon>malvids</taxon>
        <taxon>Malvales</taxon>
        <taxon>Malvaceae</taxon>
        <taxon>Malvoideae</taxon>
        <taxon>Hibiscus</taxon>
    </lineage>
</organism>
<keyword evidence="7 8" id="KW-0539">Nucleus</keyword>
<comment type="caution">
    <text evidence="12">The sequence shown here is derived from an EMBL/GenBank/DDBJ whole genome shotgun (WGS) entry which is preliminary data.</text>
</comment>
<keyword evidence="6 9" id="KW-0804">Transcription</keyword>
<keyword evidence="3 9" id="KW-0862">Zinc</keyword>
<protein>
    <recommendedName>
        <fullName evidence="9">Dof zinc finger protein</fullName>
    </recommendedName>
</protein>